<keyword evidence="2" id="KW-1185">Reference proteome</keyword>
<organism evidence="1 2">
    <name type="scientific">Cellulomonas aerilata</name>
    <dbReference type="NCBI Taxonomy" id="515326"/>
    <lineage>
        <taxon>Bacteria</taxon>
        <taxon>Bacillati</taxon>
        <taxon>Actinomycetota</taxon>
        <taxon>Actinomycetes</taxon>
        <taxon>Micrococcales</taxon>
        <taxon>Cellulomonadaceae</taxon>
        <taxon>Cellulomonas</taxon>
    </lineage>
</organism>
<reference evidence="1 2" key="1">
    <citation type="submission" date="2019-07" db="EMBL/GenBank/DDBJ databases">
        <title>Whole genome shotgun sequence of Cellulomonas aerilata NBRC 106308.</title>
        <authorList>
            <person name="Hosoyama A."/>
            <person name="Uohara A."/>
            <person name="Ohji S."/>
            <person name="Ichikawa N."/>
        </authorList>
    </citation>
    <scope>NUCLEOTIDE SEQUENCE [LARGE SCALE GENOMIC DNA]</scope>
    <source>
        <strain evidence="1 2">NBRC 106308</strain>
    </source>
</reference>
<evidence type="ECO:0000313" key="2">
    <source>
        <dbReference type="Proteomes" id="UP000321181"/>
    </source>
</evidence>
<proteinExistence type="predicted"/>
<name>A0A512DCZ0_9CELL</name>
<gene>
    <name evidence="1" type="ORF">CAE01nite_20600</name>
</gene>
<accession>A0A512DCZ0</accession>
<dbReference type="Proteomes" id="UP000321181">
    <property type="component" value="Unassembled WGS sequence"/>
</dbReference>
<comment type="caution">
    <text evidence="1">The sequence shown here is derived from an EMBL/GenBank/DDBJ whole genome shotgun (WGS) entry which is preliminary data.</text>
</comment>
<protein>
    <submittedName>
        <fullName evidence="1">Uncharacterized protein</fullName>
    </submittedName>
</protein>
<evidence type="ECO:0000313" key="1">
    <source>
        <dbReference type="EMBL" id="GEO34335.1"/>
    </source>
</evidence>
<dbReference type="EMBL" id="BJYY01000013">
    <property type="protein sequence ID" value="GEO34335.1"/>
    <property type="molecule type" value="Genomic_DNA"/>
</dbReference>
<dbReference type="AlphaFoldDB" id="A0A512DCZ0"/>
<sequence length="80" mass="8712">MSGGVQGGANQDDLLVHAVDEFRVIARNYQALLDAGSEERALHAELGPATLVVLGVDDERACRRDTMWSMLAFVLGIRRS</sequence>